<name>A0A0C2ZNA0_9AGAM</name>
<dbReference type="EMBL" id="KN822038">
    <property type="protein sequence ID" value="KIM63063.1"/>
    <property type="molecule type" value="Genomic_DNA"/>
</dbReference>
<organism evidence="1 2">
    <name type="scientific">Scleroderma citrinum Foug A</name>
    <dbReference type="NCBI Taxonomy" id="1036808"/>
    <lineage>
        <taxon>Eukaryota</taxon>
        <taxon>Fungi</taxon>
        <taxon>Dikarya</taxon>
        <taxon>Basidiomycota</taxon>
        <taxon>Agaricomycotina</taxon>
        <taxon>Agaricomycetes</taxon>
        <taxon>Agaricomycetidae</taxon>
        <taxon>Boletales</taxon>
        <taxon>Sclerodermatineae</taxon>
        <taxon>Sclerodermataceae</taxon>
        <taxon>Scleroderma</taxon>
    </lineage>
</organism>
<dbReference type="HOGENOM" id="CLU_2759302_0_0_1"/>
<sequence>MVIFLGVFDLHWGAQDFVTLVANHGSLDAHLDRQHVAAKGYLTTGQSSNTVLLSAKSDETCDWCPSSSSM</sequence>
<accession>A0A0C2ZNA0</accession>
<evidence type="ECO:0000313" key="1">
    <source>
        <dbReference type="EMBL" id="KIM63063.1"/>
    </source>
</evidence>
<dbReference type="InParanoid" id="A0A0C2ZNA0"/>
<reference evidence="2" key="2">
    <citation type="submission" date="2015-01" db="EMBL/GenBank/DDBJ databases">
        <title>Evolutionary Origins and Diversification of the Mycorrhizal Mutualists.</title>
        <authorList>
            <consortium name="DOE Joint Genome Institute"/>
            <consortium name="Mycorrhizal Genomics Consortium"/>
            <person name="Kohler A."/>
            <person name="Kuo A."/>
            <person name="Nagy L.G."/>
            <person name="Floudas D."/>
            <person name="Copeland A."/>
            <person name="Barry K.W."/>
            <person name="Cichocki N."/>
            <person name="Veneault-Fourrey C."/>
            <person name="LaButti K."/>
            <person name="Lindquist E.A."/>
            <person name="Lipzen A."/>
            <person name="Lundell T."/>
            <person name="Morin E."/>
            <person name="Murat C."/>
            <person name="Riley R."/>
            <person name="Ohm R."/>
            <person name="Sun H."/>
            <person name="Tunlid A."/>
            <person name="Henrissat B."/>
            <person name="Grigoriev I.V."/>
            <person name="Hibbett D.S."/>
            <person name="Martin F."/>
        </authorList>
    </citation>
    <scope>NUCLEOTIDE SEQUENCE [LARGE SCALE GENOMIC DNA]</scope>
    <source>
        <strain evidence="2">Foug A</strain>
    </source>
</reference>
<dbReference type="Proteomes" id="UP000053989">
    <property type="component" value="Unassembled WGS sequence"/>
</dbReference>
<dbReference type="AlphaFoldDB" id="A0A0C2ZNA0"/>
<protein>
    <submittedName>
        <fullName evidence="1">Uncharacterized protein</fullName>
    </submittedName>
</protein>
<evidence type="ECO:0000313" key="2">
    <source>
        <dbReference type="Proteomes" id="UP000053989"/>
    </source>
</evidence>
<keyword evidence="2" id="KW-1185">Reference proteome</keyword>
<gene>
    <name evidence="1" type="ORF">SCLCIDRAFT_1214589</name>
</gene>
<reference evidence="1 2" key="1">
    <citation type="submission" date="2014-04" db="EMBL/GenBank/DDBJ databases">
        <authorList>
            <consortium name="DOE Joint Genome Institute"/>
            <person name="Kuo A."/>
            <person name="Kohler A."/>
            <person name="Nagy L.G."/>
            <person name="Floudas D."/>
            <person name="Copeland A."/>
            <person name="Barry K.W."/>
            <person name="Cichocki N."/>
            <person name="Veneault-Fourrey C."/>
            <person name="LaButti K."/>
            <person name="Lindquist E.A."/>
            <person name="Lipzen A."/>
            <person name="Lundell T."/>
            <person name="Morin E."/>
            <person name="Murat C."/>
            <person name="Sun H."/>
            <person name="Tunlid A."/>
            <person name="Henrissat B."/>
            <person name="Grigoriev I.V."/>
            <person name="Hibbett D.S."/>
            <person name="Martin F."/>
            <person name="Nordberg H.P."/>
            <person name="Cantor M.N."/>
            <person name="Hua S.X."/>
        </authorList>
    </citation>
    <scope>NUCLEOTIDE SEQUENCE [LARGE SCALE GENOMIC DNA]</scope>
    <source>
        <strain evidence="1 2">Foug A</strain>
    </source>
</reference>
<proteinExistence type="predicted"/>